<sequence length="256" mass="28400">MSERCGRRALLAAACVPAAAWTPLWAQDAKPPTVPLFIGETSNRPVWRRTLDRLAEVAGLRWDIQVLPWGRAQLLAERGQGLIFALDRTTAREQHFEFGRSLVSTHVWVLSRQGEEFAVGGPEDLLERRVCVARAARYGDAFEALRPRMRLLTEADQRIDGLLRMLRARRCDAILLTARGDDARSAAAVLRSTGADLSGTTVLPVPVHHGGVYFAAAKGSEWLTWLPRLDAASQRLRPELEQLRRAEAERAGDPAP</sequence>
<accession>A0A840S9M2</accession>
<feature type="signal peptide" evidence="1">
    <location>
        <begin position="1"/>
        <end position="26"/>
    </location>
</feature>
<feature type="chain" id="PRO_5032428666" description="Solute-binding protein family 3/N-terminal domain-containing protein" evidence="1">
    <location>
        <begin position="27"/>
        <end position="256"/>
    </location>
</feature>
<evidence type="ECO:0000313" key="2">
    <source>
        <dbReference type="EMBL" id="MBB5206228.1"/>
    </source>
</evidence>
<dbReference type="Proteomes" id="UP000554837">
    <property type="component" value="Unassembled WGS sequence"/>
</dbReference>
<dbReference type="SUPFAM" id="SSF53850">
    <property type="entry name" value="Periplasmic binding protein-like II"/>
    <property type="match status" value="1"/>
</dbReference>
<organism evidence="2 3">
    <name type="scientific">Inhella inkyongensis</name>
    <dbReference type="NCBI Taxonomy" id="392593"/>
    <lineage>
        <taxon>Bacteria</taxon>
        <taxon>Pseudomonadati</taxon>
        <taxon>Pseudomonadota</taxon>
        <taxon>Betaproteobacteria</taxon>
        <taxon>Burkholderiales</taxon>
        <taxon>Sphaerotilaceae</taxon>
        <taxon>Inhella</taxon>
    </lineage>
</organism>
<dbReference type="EMBL" id="JACHHO010000008">
    <property type="protein sequence ID" value="MBB5206228.1"/>
    <property type="molecule type" value="Genomic_DNA"/>
</dbReference>
<dbReference type="AlphaFoldDB" id="A0A840S9M2"/>
<evidence type="ECO:0000313" key="3">
    <source>
        <dbReference type="Proteomes" id="UP000554837"/>
    </source>
</evidence>
<dbReference type="RefSeq" id="WP_138855412.1">
    <property type="nucleotide sequence ID" value="NZ_CP040709.1"/>
</dbReference>
<evidence type="ECO:0000256" key="1">
    <source>
        <dbReference type="SAM" id="SignalP"/>
    </source>
</evidence>
<dbReference type="OrthoDB" id="5455619at2"/>
<dbReference type="Gene3D" id="3.40.190.10">
    <property type="entry name" value="Periplasmic binding protein-like II"/>
    <property type="match status" value="2"/>
</dbReference>
<evidence type="ECO:0008006" key="4">
    <source>
        <dbReference type="Google" id="ProtNLM"/>
    </source>
</evidence>
<keyword evidence="3" id="KW-1185">Reference proteome</keyword>
<protein>
    <recommendedName>
        <fullName evidence="4">Solute-binding protein family 3/N-terminal domain-containing protein</fullName>
    </recommendedName>
</protein>
<gene>
    <name evidence="2" type="ORF">HNQ51_003573</name>
</gene>
<name>A0A840S9M2_9BURK</name>
<proteinExistence type="predicted"/>
<keyword evidence="1" id="KW-0732">Signal</keyword>
<reference evidence="2 3" key="1">
    <citation type="submission" date="2020-08" db="EMBL/GenBank/DDBJ databases">
        <title>Genomic Encyclopedia of Type Strains, Phase IV (KMG-IV): sequencing the most valuable type-strain genomes for metagenomic binning, comparative biology and taxonomic classification.</title>
        <authorList>
            <person name="Goeker M."/>
        </authorList>
    </citation>
    <scope>NUCLEOTIDE SEQUENCE [LARGE SCALE GENOMIC DNA]</scope>
    <source>
        <strain evidence="2 3">DSM 23958</strain>
    </source>
</reference>
<comment type="caution">
    <text evidence="2">The sequence shown here is derived from an EMBL/GenBank/DDBJ whole genome shotgun (WGS) entry which is preliminary data.</text>
</comment>